<gene>
    <name evidence="1" type="ORF">DARMORV10_C03P81540.1</name>
</gene>
<dbReference type="Proteomes" id="UP001295469">
    <property type="component" value="Chromosome C03"/>
</dbReference>
<organism evidence="1">
    <name type="scientific">Brassica napus</name>
    <name type="common">Rape</name>
    <dbReference type="NCBI Taxonomy" id="3708"/>
    <lineage>
        <taxon>Eukaryota</taxon>
        <taxon>Viridiplantae</taxon>
        <taxon>Streptophyta</taxon>
        <taxon>Embryophyta</taxon>
        <taxon>Tracheophyta</taxon>
        <taxon>Spermatophyta</taxon>
        <taxon>Magnoliopsida</taxon>
        <taxon>eudicotyledons</taxon>
        <taxon>Gunneridae</taxon>
        <taxon>Pentapetalae</taxon>
        <taxon>rosids</taxon>
        <taxon>malvids</taxon>
        <taxon>Brassicales</taxon>
        <taxon>Brassicaceae</taxon>
        <taxon>Brassiceae</taxon>
        <taxon>Brassica</taxon>
    </lineage>
</organism>
<protein>
    <submittedName>
        <fullName evidence="1">(rape) hypothetical protein</fullName>
    </submittedName>
</protein>
<reference evidence="1" key="1">
    <citation type="submission" date="2021-01" db="EMBL/GenBank/DDBJ databases">
        <authorList>
            <consortium name="Genoscope - CEA"/>
            <person name="William W."/>
        </authorList>
    </citation>
    <scope>NUCLEOTIDE SEQUENCE</scope>
</reference>
<sequence length="61" mass="7030">GLSKKSISKHYFRRRCPLQSRPDSCIFINAQFNSNFPHITRSSIQLIYSLIPLSDFAAINM</sequence>
<name>A0A816IKN7_BRANA</name>
<feature type="non-terminal residue" evidence="1">
    <location>
        <position position="1"/>
    </location>
</feature>
<proteinExistence type="predicted"/>
<dbReference type="AlphaFoldDB" id="A0A816IKN7"/>
<evidence type="ECO:0000313" key="1">
    <source>
        <dbReference type="EMBL" id="CAF1710704.1"/>
    </source>
</evidence>
<dbReference type="EMBL" id="HG994367">
    <property type="protein sequence ID" value="CAF1710704.1"/>
    <property type="molecule type" value="Genomic_DNA"/>
</dbReference>
<accession>A0A816IKN7</accession>